<name>A0A1V4HYW6_NITVU</name>
<dbReference type="SUPFAM" id="SSF51735">
    <property type="entry name" value="NAD(P)-binding Rossmann-fold domains"/>
    <property type="match status" value="1"/>
</dbReference>
<dbReference type="AlphaFoldDB" id="A0A1V4HYW6"/>
<dbReference type="Pfam" id="PF00106">
    <property type="entry name" value="adh_short"/>
    <property type="match status" value="1"/>
</dbReference>
<dbReference type="InterPro" id="IPR020904">
    <property type="entry name" value="Sc_DH/Rdtase_CS"/>
</dbReference>
<dbReference type="OrthoDB" id="9810908at2"/>
<dbReference type="Proteomes" id="UP000189940">
    <property type="component" value="Unassembled WGS sequence"/>
</dbReference>
<dbReference type="STRING" id="29421.B2M20_08325"/>
<dbReference type="NCBIfam" id="NF004204">
    <property type="entry name" value="PRK05653.2-5"/>
    <property type="match status" value="1"/>
</dbReference>
<dbReference type="GO" id="GO:0016616">
    <property type="term" value="F:oxidoreductase activity, acting on the CH-OH group of donors, NAD or NADP as acceptor"/>
    <property type="evidence" value="ECO:0007669"/>
    <property type="project" value="TreeGrafter"/>
</dbReference>
<dbReference type="RefSeq" id="WP_079446586.1">
    <property type="nucleotide sequence ID" value="NZ_MWPQ01000037.1"/>
</dbReference>
<evidence type="ECO:0000313" key="3">
    <source>
        <dbReference type="EMBL" id="OPH83178.1"/>
    </source>
</evidence>
<dbReference type="Gene3D" id="3.40.50.720">
    <property type="entry name" value="NAD(P)-binding Rossmann-like Domain"/>
    <property type="match status" value="1"/>
</dbReference>
<evidence type="ECO:0000313" key="4">
    <source>
        <dbReference type="Proteomes" id="UP000189940"/>
    </source>
</evidence>
<proteinExistence type="inferred from homology"/>
<sequence>MHGKVIVITGCSGALGKVVADAAIARGSKVAGIDRAAVNGGATADRIEFDGVDLTDPEQALRAVDAAAAHFGRLDALVNIAGAFAFETIADGDSKTWQHLYAINVTTALNTSRAAIPHLVASGAGRIVNIGATGALQAGAGMGAYAASKAAVHRLTEALASELKGKVTVNAVLPSTIDTPANRRDMPKADFATWVTAQELANVILFLASDAASGVTGALLPVRGRV</sequence>
<keyword evidence="4" id="KW-1185">Reference proteome</keyword>
<dbReference type="InterPro" id="IPR036291">
    <property type="entry name" value="NAD(P)-bd_dom_sf"/>
</dbReference>
<organism evidence="3 4">
    <name type="scientific">Nitrobacter vulgaris</name>
    <dbReference type="NCBI Taxonomy" id="29421"/>
    <lineage>
        <taxon>Bacteria</taxon>
        <taxon>Pseudomonadati</taxon>
        <taxon>Pseudomonadota</taxon>
        <taxon>Alphaproteobacteria</taxon>
        <taxon>Hyphomicrobiales</taxon>
        <taxon>Nitrobacteraceae</taxon>
        <taxon>Nitrobacter</taxon>
    </lineage>
</organism>
<dbReference type="PRINTS" id="PR00081">
    <property type="entry name" value="GDHRDH"/>
</dbReference>
<dbReference type="PROSITE" id="PS00061">
    <property type="entry name" value="ADH_SHORT"/>
    <property type="match status" value="1"/>
</dbReference>
<dbReference type="PANTHER" id="PTHR42760:SF135">
    <property type="entry name" value="BLL7886 PROTEIN"/>
    <property type="match status" value="1"/>
</dbReference>
<dbReference type="PRINTS" id="PR00080">
    <property type="entry name" value="SDRFAMILY"/>
</dbReference>
<dbReference type="EMBL" id="MWPQ01000037">
    <property type="protein sequence ID" value="OPH83178.1"/>
    <property type="molecule type" value="Genomic_DNA"/>
</dbReference>
<comment type="similarity">
    <text evidence="1 2">Belongs to the short-chain dehydrogenases/reductases (SDR) family.</text>
</comment>
<accession>A0A1V4HYW6</accession>
<protein>
    <submittedName>
        <fullName evidence="3">NAD-dependent oxidoreductase</fullName>
    </submittedName>
</protein>
<reference evidence="3 4" key="1">
    <citation type="submission" date="2017-02" db="EMBL/GenBank/DDBJ databases">
        <title>Genome sequence of the nitrite-oxidizing bacterium Nitrobacter vulgaris strain Ab1.</title>
        <authorList>
            <person name="Mellbye B.L."/>
            <person name="Davis E.W."/>
            <person name="Spieck E."/>
            <person name="Chang J.H."/>
            <person name="Bottomley P.J."/>
            <person name="Sayavedra-Soto L.A."/>
        </authorList>
    </citation>
    <scope>NUCLEOTIDE SEQUENCE [LARGE SCALE GENOMIC DNA]</scope>
    <source>
        <strain evidence="3 4">Ab1</strain>
    </source>
</reference>
<comment type="caution">
    <text evidence="3">The sequence shown here is derived from an EMBL/GenBank/DDBJ whole genome shotgun (WGS) entry which is preliminary data.</text>
</comment>
<dbReference type="GO" id="GO:0030497">
    <property type="term" value="P:fatty acid elongation"/>
    <property type="evidence" value="ECO:0007669"/>
    <property type="project" value="TreeGrafter"/>
</dbReference>
<evidence type="ECO:0000256" key="2">
    <source>
        <dbReference type="RuleBase" id="RU000363"/>
    </source>
</evidence>
<dbReference type="PANTHER" id="PTHR42760">
    <property type="entry name" value="SHORT-CHAIN DEHYDROGENASES/REDUCTASES FAMILY MEMBER"/>
    <property type="match status" value="1"/>
</dbReference>
<evidence type="ECO:0000256" key="1">
    <source>
        <dbReference type="ARBA" id="ARBA00006484"/>
    </source>
</evidence>
<gene>
    <name evidence="3" type="ORF">B2M20_08325</name>
</gene>
<dbReference type="InterPro" id="IPR002347">
    <property type="entry name" value="SDR_fam"/>
</dbReference>